<evidence type="ECO:0000313" key="1">
    <source>
        <dbReference type="EMBL" id="OJD12251.1"/>
    </source>
</evidence>
<name>A0A1J9PWJ0_9EURO</name>
<dbReference type="VEuPathDB" id="FungiDB:AJ78_07121"/>
<protein>
    <submittedName>
        <fullName evidence="1">Uncharacterized protein</fullName>
    </submittedName>
</protein>
<keyword evidence="2" id="KW-1185">Reference proteome</keyword>
<proteinExistence type="predicted"/>
<comment type="caution">
    <text evidence="1">The sequence shown here is derived from an EMBL/GenBank/DDBJ whole genome shotgun (WGS) entry which is preliminary data.</text>
</comment>
<dbReference type="EMBL" id="LGRN01000429">
    <property type="protein sequence ID" value="OJD12251.1"/>
    <property type="molecule type" value="Genomic_DNA"/>
</dbReference>
<gene>
    <name evidence="1" type="ORF">AJ78_07121</name>
</gene>
<evidence type="ECO:0000313" key="2">
    <source>
        <dbReference type="Proteomes" id="UP000182235"/>
    </source>
</evidence>
<organism evidence="1 2">
    <name type="scientific">Emergomyces pasteurianus Ep9510</name>
    <dbReference type="NCBI Taxonomy" id="1447872"/>
    <lineage>
        <taxon>Eukaryota</taxon>
        <taxon>Fungi</taxon>
        <taxon>Dikarya</taxon>
        <taxon>Ascomycota</taxon>
        <taxon>Pezizomycotina</taxon>
        <taxon>Eurotiomycetes</taxon>
        <taxon>Eurotiomycetidae</taxon>
        <taxon>Onygenales</taxon>
        <taxon>Ajellomycetaceae</taxon>
        <taxon>Emergomyces</taxon>
    </lineage>
</organism>
<accession>A0A1J9PWJ0</accession>
<sequence>MASIIEDEKRTYPSSLHFPGDLWYNMEVSCAVRMLPVDKAIQYQSRLRLRVISWVMGKLWAHYLPSPLISSNTIARPFRSSCLGHGLSGFGSYVSRYGFRQYWISSSPWPESGIEHGLKS</sequence>
<dbReference type="AlphaFoldDB" id="A0A1J9PWJ0"/>
<reference evidence="1 2" key="1">
    <citation type="submission" date="2015-07" db="EMBL/GenBank/DDBJ databases">
        <title>Emmonsia species relationships and genome sequence.</title>
        <authorList>
            <consortium name="The Broad Institute Genomics Platform"/>
            <person name="Cuomo C.A."/>
            <person name="Munoz J.F."/>
            <person name="Imamovic A."/>
            <person name="Priest M.E."/>
            <person name="Young S."/>
            <person name="Clay O.K."/>
            <person name="McEwen J.G."/>
        </authorList>
    </citation>
    <scope>NUCLEOTIDE SEQUENCE [LARGE SCALE GENOMIC DNA]</scope>
    <source>
        <strain evidence="1 2">UAMH 9510</strain>
    </source>
</reference>
<dbReference type="Proteomes" id="UP000182235">
    <property type="component" value="Unassembled WGS sequence"/>
</dbReference>